<dbReference type="EMBL" id="JAMPKM010000014">
    <property type="protein sequence ID" value="MEP0819489.1"/>
    <property type="molecule type" value="Genomic_DNA"/>
</dbReference>
<dbReference type="RefSeq" id="WP_190440306.1">
    <property type="nucleotide sequence ID" value="NZ_JAMPKM010000014.1"/>
</dbReference>
<gene>
    <name evidence="1" type="ORF">NC998_20530</name>
</gene>
<dbReference type="PANTHER" id="PTHR30255">
    <property type="entry name" value="SINGLE-STRANDED-DNA-SPECIFIC EXONUCLEASE RECJ"/>
    <property type="match status" value="1"/>
</dbReference>
<proteinExistence type="predicted"/>
<evidence type="ECO:0000313" key="1">
    <source>
        <dbReference type="EMBL" id="MEP0819489.1"/>
    </source>
</evidence>
<reference evidence="1 2" key="1">
    <citation type="submission" date="2022-04" db="EMBL/GenBank/DDBJ databases">
        <title>Positive selection, recombination, and allopatry shape intraspecific diversity of widespread and dominant cyanobacteria.</title>
        <authorList>
            <person name="Wei J."/>
            <person name="Shu W."/>
            <person name="Hu C."/>
        </authorList>
    </citation>
    <scope>NUCLEOTIDE SEQUENCE [LARGE SCALE GENOMIC DNA]</scope>
    <source>
        <strain evidence="1 2">GB2-A4</strain>
    </source>
</reference>
<protein>
    <submittedName>
        <fullName evidence="1">DHHA1 domain-containing protein</fullName>
    </submittedName>
</protein>
<sequence>MTQKLETRTDFTHNLAAAYTVFAQFVGGISTASKLVALHDSDADGVTAGVVWQQAFQRAGFVAPTRVIPDRERNAWTANNRDRVKAEHPDRLFVLDLGSQTEPVLAGVPTCFIDHHHPEGVPPGDTLISAYTWDPVPNTSLLVWDLCQAIADISDLDWIAAIGIVSDLGDRAPFELLSTAKRKYTAKYLKEATVLINAIRRASHYNPEAAAQALLTHSNPKELVNSTSDAMQQLRSARAEVKAAMEAGRKAAPVFAGDVALIQVKSPCQIHPLLAQSWRTRLPKHIVIVANSGYLPGRVNFSARSTSANVLEFLRAQQISEGEGSYGHGHDQASGGSLPQERWQELLLKIGFPREAIAS</sequence>
<name>A0ABV0JCH4_9CYAN</name>
<evidence type="ECO:0000313" key="2">
    <source>
        <dbReference type="Proteomes" id="UP001464891"/>
    </source>
</evidence>
<dbReference type="Gene3D" id="3.90.1640.30">
    <property type="match status" value="1"/>
</dbReference>
<dbReference type="InterPro" id="IPR051673">
    <property type="entry name" value="SSDNA_exonuclease_RecJ"/>
</dbReference>
<dbReference type="PANTHER" id="PTHR30255:SF2">
    <property type="entry name" value="SINGLE-STRANDED-DNA-SPECIFIC EXONUCLEASE RECJ"/>
    <property type="match status" value="1"/>
</dbReference>
<dbReference type="Proteomes" id="UP001464891">
    <property type="component" value="Unassembled WGS sequence"/>
</dbReference>
<organism evidence="1 2">
    <name type="scientific">Trichocoleus desertorum GB2-A4</name>
    <dbReference type="NCBI Taxonomy" id="2933944"/>
    <lineage>
        <taxon>Bacteria</taxon>
        <taxon>Bacillati</taxon>
        <taxon>Cyanobacteriota</taxon>
        <taxon>Cyanophyceae</taxon>
        <taxon>Leptolyngbyales</taxon>
        <taxon>Trichocoleusaceae</taxon>
        <taxon>Trichocoleus</taxon>
    </lineage>
</organism>
<dbReference type="InterPro" id="IPR038763">
    <property type="entry name" value="DHH_sf"/>
</dbReference>
<dbReference type="SUPFAM" id="SSF64182">
    <property type="entry name" value="DHH phosphoesterases"/>
    <property type="match status" value="1"/>
</dbReference>
<comment type="caution">
    <text evidence="1">The sequence shown here is derived from an EMBL/GenBank/DDBJ whole genome shotgun (WGS) entry which is preliminary data.</text>
</comment>
<keyword evidence="2" id="KW-1185">Reference proteome</keyword>
<accession>A0ABV0JCH4</accession>